<evidence type="ECO:0000313" key="2">
    <source>
        <dbReference type="EMBL" id="MBB4922172.1"/>
    </source>
</evidence>
<dbReference type="InterPro" id="IPR016032">
    <property type="entry name" value="Sig_transdc_resp-reg_C-effctor"/>
</dbReference>
<dbReference type="Proteomes" id="UP000540506">
    <property type="component" value="Unassembled WGS sequence"/>
</dbReference>
<dbReference type="EMBL" id="JACHJV010000001">
    <property type="protein sequence ID" value="MBB4922172.1"/>
    <property type="molecule type" value="Genomic_DNA"/>
</dbReference>
<dbReference type="InterPro" id="IPR000792">
    <property type="entry name" value="Tscrpt_reg_LuxR_C"/>
</dbReference>
<name>A0A7W7QYJ5_KITKI</name>
<organism evidence="2 3">
    <name type="scientific">Kitasatospora kifunensis</name>
    <name type="common">Streptomyces kifunensis</name>
    <dbReference type="NCBI Taxonomy" id="58351"/>
    <lineage>
        <taxon>Bacteria</taxon>
        <taxon>Bacillati</taxon>
        <taxon>Actinomycetota</taxon>
        <taxon>Actinomycetes</taxon>
        <taxon>Kitasatosporales</taxon>
        <taxon>Streptomycetaceae</taxon>
        <taxon>Kitasatospora</taxon>
    </lineage>
</organism>
<keyword evidence="2" id="KW-0238">DNA-binding</keyword>
<dbReference type="Pfam" id="PF00196">
    <property type="entry name" value="GerE"/>
    <property type="match status" value="1"/>
</dbReference>
<gene>
    <name evidence="2" type="ORF">FHR34_001165</name>
</gene>
<dbReference type="GO" id="GO:0006355">
    <property type="term" value="P:regulation of DNA-templated transcription"/>
    <property type="evidence" value="ECO:0007669"/>
    <property type="project" value="InterPro"/>
</dbReference>
<keyword evidence="3" id="KW-1185">Reference proteome</keyword>
<evidence type="ECO:0000259" key="1">
    <source>
        <dbReference type="SMART" id="SM00421"/>
    </source>
</evidence>
<dbReference type="RefSeq" id="WP_184934388.1">
    <property type="nucleotide sequence ID" value="NZ_JACHJV010000001.1"/>
</dbReference>
<accession>A0A7W7QYJ5</accession>
<sequence length="63" mass="6858">MPNLTDEQVLALASRGLGARDIAHHLGVGEPAVHTAVARVRRRLDARSLDHAVQIHQTSKEQS</sequence>
<protein>
    <submittedName>
        <fullName evidence="2">DNA-binding CsgD family transcriptional regulator</fullName>
    </submittedName>
</protein>
<dbReference type="AlphaFoldDB" id="A0A7W7QYJ5"/>
<dbReference type="SMART" id="SM00421">
    <property type="entry name" value="HTH_LUXR"/>
    <property type="match status" value="1"/>
</dbReference>
<feature type="domain" description="HTH luxR-type" evidence="1">
    <location>
        <begin position="1"/>
        <end position="56"/>
    </location>
</feature>
<comment type="caution">
    <text evidence="2">The sequence shown here is derived from an EMBL/GenBank/DDBJ whole genome shotgun (WGS) entry which is preliminary data.</text>
</comment>
<dbReference type="InterPro" id="IPR036388">
    <property type="entry name" value="WH-like_DNA-bd_sf"/>
</dbReference>
<reference evidence="2 3" key="1">
    <citation type="submission" date="2020-08" db="EMBL/GenBank/DDBJ databases">
        <title>Sequencing the genomes of 1000 actinobacteria strains.</title>
        <authorList>
            <person name="Klenk H.-P."/>
        </authorList>
    </citation>
    <scope>NUCLEOTIDE SEQUENCE [LARGE SCALE GENOMIC DNA]</scope>
    <source>
        <strain evidence="2 3">DSM 41654</strain>
    </source>
</reference>
<dbReference type="SUPFAM" id="SSF46894">
    <property type="entry name" value="C-terminal effector domain of the bipartite response regulators"/>
    <property type="match status" value="1"/>
</dbReference>
<proteinExistence type="predicted"/>
<dbReference type="Gene3D" id="1.10.10.10">
    <property type="entry name" value="Winged helix-like DNA-binding domain superfamily/Winged helix DNA-binding domain"/>
    <property type="match status" value="1"/>
</dbReference>
<dbReference type="GO" id="GO:0003677">
    <property type="term" value="F:DNA binding"/>
    <property type="evidence" value="ECO:0007669"/>
    <property type="project" value="UniProtKB-KW"/>
</dbReference>
<evidence type="ECO:0000313" key="3">
    <source>
        <dbReference type="Proteomes" id="UP000540506"/>
    </source>
</evidence>